<dbReference type="PROSITE" id="PS51000">
    <property type="entry name" value="HTH_DEOR_2"/>
    <property type="match status" value="1"/>
</dbReference>
<dbReference type="InterPro" id="IPR036390">
    <property type="entry name" value="WH_DNA-bd_sf"/>
</dbReference>
<feature type="domain" description="HTH deoR-type" evidence="3">
    <location>
        <begin position="41"/>
        <end position="96"/>
    </location>
</feature>
<dbReference type="InterPro" id="IPR028349">
    <property type="entry name" value="PafC-like"/>
</dbReference>
<evidence type="ECO:0000256" key="1">
    <source>
        <dbReference type="ARBA" id="ARBA00023015"/>
    </source>
</evidence>
<comment type="caution">
    <text evidence="4">The sequence shown here is derived from an EMBL/GenBank/DDBJ whole genome shotgun (WGS) entry which is preliminary data.</text>
</comment>
<dbReference type="PROSITE" id="PS52050">
    <property type="entry name" value="WYL"/>
    <property type="match status" value="1"/>
</dbReference>
<keyword evidence="1" id="KW-0805">Transcription regulation</keyword>
<dbReference type="Proteomes" id="UP001597521">
    <property type="component" value="Unassembled WGS sequence"/>
</dbReference>
<dbReference type="InterPro" id="IPR051534">
    <property type="entry name" value="CBASS_pafABC_assoc_protein"/>
</dbReference>
<dbReference type="RefSeq" id="WP_386834872.1">
    <property type="nucleotide sequence ID" value="NZ_JBHUNP010000001.1"/>
</dbReference>
<dbReference type="InterPro" id="IPR001034">
    <property type="entry name" value="DeoR_HTH"/>
</dbReference>
<evidence type="ECO:0000313" key="4">
    <source>
        <dbReference type="EMBL" id="MFD2649354.1"/>
    </source>
</evidence>
<evidence type="ECO:0000313" key="5">
    <source>
        <dbReference type="Proteomes" id="UP001597521"/>
    </source>
</evidence>
<sequence length="357" mass="39046">MVVLFGSPSRPRRFGLQTRAGLGDHTCHLMSGWLEDVCFMRASRLLAILTTLQAKGQVTAQALADECEVSVRTIYRDVDALSAAGVPVYSMQGSSGGYRLLDGYRVRLNGVSSTEAQALFLAGLTQQAADLGMGTAAASARSKVLAALPEQMRSGAAKSRFHFDAPAWFAEPETLAQLPAVAAAVWSERVLRFHYASRTGTRERQVNPLGIVLKGGSWYLVAGVQTETRTFRIGRMSEVSVLEEPFEYPKAFDLAGYWAESIRRYEVDLHPNKATIRLSPAGLAMMEELLPPYVRTGAVISPETDRNGWRQVTMSVGSLDHAAAEILRFGTDAEVLAPAELRVRMTQIVSTLSETYR</sequence>
<proteinExistence type="predicted"/>
<accession>A0ABW5QPJ2</accession>
<reference evidence="5" key="1">
    <citation type="journal article" date="2019" name="Int. J. Syst. Evol. Microbiol.">
        <title>The Global Catalogue of Microorganisms (GCM) 10K type strain sequencing project: providing services to taxonomists for standard genome sequencing and annotation.</title>
        <authorList>
            <consortium name="The Broad Institute Genomics Platform"/>
            <consortium name="The Broad Institute Genome Sequencing Center for Infectious Disease"/>
            <person name="Wu L."/>
            <person name="Ma J."/>
        </authorList>
    </citation>
    <scope>NUCLEOTIDE SEQUENCE [LARGE SCALE GENOMIC DNA]</scope>
    <source>
        <strain evidence="5">CCM 7427</strain>
    </source>
</reference>
<evidence type="ECO:0000256" key="2">
    <source>
        <dbReference type="ARBA" id="ARBA00023163"/>
    </source>
</evidence>
<dbReference type="InterPro" id="IPR013196">
    <property type="entry name" value="HTH_11"/>
</dbReference>
<protein>
    <submittedName>
        <fullName evidence="4">Helix-turn-helix transcriptional regulator</fullName>
    </submittedName>
</protein>
<dbReference type="PANTHER" id="PTHR34580">
    <property type="match status" value="1"/>
</dbReference>
<dbReference type="Pfam" id="PF13280">
    <property type="entry name" value="WYL"/>
    <property type="match status" value="1"/>
</dbReference>
<dbReference type="Pfam" id="PF08279">
    <property type="entry name" value="HTH_11"/>
    <property type="match status" value="1"/>
</dbReference>
<gene>
    <name evidence="4" type="ORF">ACFSX5_16330</name>
</gene>
<dbReference type="Gene3D" id="1.10.10.10">
    <property type="entry name" value="Winged helix-like DNA-binding domain superfamily/Winged helix DNA-binding domain"/>
    <property type="match status" value="1"/>
</dbReference>
<organism evidence="4 5">
    <name type="scientific">Devosia albogilva</name>
    <dbReference type="NCBI Taxonomy" id="429726"/>
    <lineage>
        <taxon>Bacteria</taxon>
        <taxon>Pseudomonadati</taxon>
        <taxon>Pseudomonadota</taxon>
        <taxon>Alphaproteobacteria</taxon>
        <taxon>Hyphomicrobiales</taxon>
        <taxon>Devosiaceae</taxon>
        <taxon>Devosia</taxon>
    </lineage>
</organism>
<dbReference type="PIRSF" id="PIRSF016838">
    <property type="entry name" value="PafC"/>
    <property type="match status" value="1"/>
</dbReference>
<evidence type="ECO:0000259" key="3">
    <source>
        <dbReference type="PROSITE" id="PS51000"/>
    </source>
</evidence>
<keyword evidence="2" id="KW-0804">Transcription</keyword>
<dbReference type="PANTHER" id="PTHR34580:SF1">
    <property type="entry name" value="PROTEIN PAFC"/>
    <property type="match status" value="1"/>
</dbReference>
<name>A0ABW5QPJ2_9HYPH</name>
<dbReference type="InterPro" id="IPR057727">
    <property type="entry name" value="WCX_dom"/>
</dbReference>
<dbReference type="Pfam" id="PF25583">
    <property type="entry name" value="WCX"/>
    <property type="match status" value="1"/>
</dbReference>
<dbReference type="InterPro" id="IPR036388">
    <property type="entry name" value="WH-like_DNA-bd_sf"/>
</dbReference>
<dbReference type="EMBL" id="JBHUNP010000001">
    <property type="protein sequence ID" value="MFD2649354.1"/>
    <property type="molecule type" value="Genomic_DNA"/>
</dbReference>
<dbReference type="InterPro" id="IPR026881">
    <property type="entry name" value="WYL_dom"/>
</dbReference>
<keyword evidence="5" id="KW-1185">Reference proteome</keyword>
<dbReference type="SUPFAM" id="SSF46785">
    <property type="entry name" value="Winged helix' DNA-binding domain"/>
    <property type="match status" value="1"/>
</dbReference>